<reference evidence="3 4" key="2">
    <citation type="submission" date="2018-11" db="EMBL/GenBank/DDBJ databases">
        <authorList>
            <consortium name="Pathogen Informatics"/>
        </authorList>
    </citation>
    <scope>NUCLEOTIDE SEQUENCE [LARGE SCALE GENOMIC DNA]</scope>
    <source>
        <strain evidence="3 4">Costa Rica</strain>
    </source>
</reference>
<reference evidence="5" key="1">
    <citation type="submission" date="2017-02" db="UniProtKB">
        <authorList>
            <consortium name="WormBaseParasite"/>
        </authorList>
    </citation>
    <scope>IDENTIFICATION</scope>
</reference>
<dbReference type="Proteomes" id="UP000267027">
    <property type="component" value="Unassembled WGS sequence"/>
</dbReference>
<proteinExistence type="predicted"/>
<keyword evidence="4" id="KW-1185">Reference proteome</keyword>
<dbReference type="InterPro" id="IPR009378">
    <property type="entry name" value="H2_N"/>
</dbReference>
<evidence type="ECO:0000313" key="5">
    <source>
        <dbReference type="WBParaSite" id="ACOC_0000406501-mRNA-1"/>
    </source>
</evidence>
<feature type="transmembrane region" description="Helical" evidence="1">
    <location>
        <begin position="152"/>
        <end position="175"/>
    </location>
</feature>
<accession>A0A0R3PI88</accession>
<dbReference type="OrthoDB" id="10038475at2759"/>
<dbReference type="Pfam" id="PF06278">
    <property type="entry name" value="CNDH2_N"/>
    <property type="match status" value="1"/>
</dbReference>
<keyword evidence="1" id="KW-1133">Transmembrane helix</keyword>
<gene>
    <name evidence="3" type="ORF">ACOC_LOCUS4066</name>
</gene>
<protein>
    <submittedName>
        <fullName evidence="5">CNDH2_N domain-containing protein</fullName>
    </submittedName>
</protein>
<dbReference type="AlphaFoldDB" id="A0A0R3PI88"/>
<feature type="domain" description="Condensin II complex subunit H2 N-terminal" evidence="2">
    <location>
        <begin position="10"/>
        <end position="44"/>
    </location>
</feature>
<keyword evidence="1" id="KW-0472">Membrane</keyword>
<name>A0A0R3PI88_ANGCS</name>
<organism evidence="5">
    <name type="scientific">Angiostrongylus costaricensis</name>
    <name type="common">Nematode worm</name>
    <dbReference type="NCBI Taxonomy" id="334426"/>
    <lineage>
        <taxon>Eukaryota</taxon>
        <taxon>Metazoa</taxon>
        <taxon>Ecdysozoa</taxon>
        <taxon>Nematoda</taxon>
        <taxon>Chromadorea</taxon>
        <taxon>Rhabditida</taxon>
        <taxon>Rhabditina</taxon>
        <taxon>Rhabditomorpha</taxon>
        <taxon>Strongyloidea</taxon>
        <taxon>Metastrongylidae</taxon>
        <taxon>Angiostrongylus</taxon>
    </lineage>
</organism>
<dbReference type="EMBL" id="UYYA01001894">
    <property type="protein sequence ID" value="VDM55651.1"/>
    <property type="molecule type" value="Genomic_DNA"/>
</dbReference>
<evidence type="ECO:0000259" key="2">
    <source>
        <dbReference type="Pfam" id="PF06278"/>
    </source>
</evidence>
<dbReference type="WBParaSite" id="ACOC_0000406501-mRNA-1">
    <property type="protein sequence ID" value="ACOC_0000406501-mRNA-1"/>
    <property type="gene ID" value="ACOC_0000406501"/>
</dbReference>
<evidence type="ECO:0000256" key="1">
    <source>
        <dbReference type="SAM" id="Phobius"/>
    </source>
</evidence>
<sequence length="196" mass="22520">MLRSDFKEQFLKNDMAEELNFAEAAMLLQGSAFIFARNVGYVHSQGVLLLHLAHELIVDDFASDVFVRLWHPHFPPNEKAKRRTVLHEGRWNINESKTVESETGKILLDPFKVGRKVNFLKETFIKTLMFGDIDNDELNNPIVVESLYGGDFVFGVPGSVTLFIAAVVGCIRLVFFRKKAMRRSYDLYHLQERILS</sequence>
<evidence type="ECO:0000313" key="3">
    <source>
        <dbReference type="EMBL" id="VDM55651.1"/>
    </source>
</evidence>
<keyword evidence="1" id="KW-0812">Transmembrane</keyword>
<evidence type="ECO:0000313" key="4">
    <source>
        <dbReference type="Proteomes" id="UP000267027"/>
    </source>
</evidence>